<gene>
    <name evidence="2" type="ORF">TSAR_001212</name>
</gene>
<keyword evidence="3" id="KW-1185">Reference proteome</keyword>
<feature type="region of interest" description="Disordered" evidence="1">
    <location>
        <begin position="778"/>
        <end position="832"/>
    </location>
</feature>
<reference evidence="2 3" key="1">
    <citation type="journal article" date="2017" name="Curr. Biol.">
        <title>The Evolution of Venom by Co-option of Single-Copy Genes.</title>
        <authorList>
            <person name="Martinson E.O."/>
            <person name="Mrinalini"/>
            <person name="Kelkar Y.D."/>
            <person name="Chang C.H."/>
            <person name="Werren J.H."/>
        </authorList>
    </citation>
    <scope>NUCLEOTIDE SEQUENCE [LARGE SCALE GENOMIC DNA]</scope>
    <source>
        <strain evidence="2 3">Alberta</strain>
        <tissue evidence="2">Whole body</tissue>
    </source>
</reference>
<sequence length="1122" mass="124823">MSDLIDFESPNTNNGPLLASPLIPVPQNNAQVTNEAGPHFSEADKRRSMENNPFDMVMKKITEYEKNREDPFERVCEKAMMGLGESKDDLVTKRNRRYSDILKMNKTVDETDINFDVSLSEEKDKMALEDNDISIITDLNNTNLIGDGVDGRQVVASWSCDNKMIPNVNIFSPPHPNPDLSILNTSAMDDSLLDHNVAKDYKSLQTDFSLRPRSMSQNVFLSPKKVSPVTKIRRSLSVNDGRKNSVFGEDTTLASAQSSMFEDPMNNAFRKTTLKSDASSNSSNLSTQYDSFISKQKLERLNSDSSVFSGLSNISVIPMDIENKIRSERFCSEGSAYSGISNISMIPANNTMSSYESSAYSNNTNNKAFLASRSQLDSTSSNATAKTPLKTSDKSDLIKKFFEIKTRMSISHVEQTKSDNDTNHTEDEDDILLKSTIDSKEYSSGKDEKLIDVDNSSDSVFNDQTGINDLIVNEARALAETFEKMASIKVSKSSDEDELFFSKTQLNFDDLPQSDDEAVDNLIELPTSPQRDSYSSETNKPIKKEPESNELSPKEKIKALESEFIEQKDPNKKAMAATLLLDLEKLIKEEHNPDACKVLTDLQKLLGVECDNNTEILQVCLQSTDNSPREELSKGNSDSIKNVPDSDCELTNSKEDKHDDSKNSSSNSTDISEIKRDIVNNHEQENISKNVKSENESQIVQPSSENKENSNEIPEDQQLAINLLRTLNKIVNEKNGDSAVDVLRSLGSVLNMATELRSINKVNRKFEIKKNDKVVQKQLNRSTNSTFRSPSPKTLNVKSQNKSFEALPQRRSMTSGLTPRSNHHLLEVPLAKDKRKSQLLNIKKRFPSDPGLVDPSEEKKNIKSPNKMEPPSSLETKKPSVEPLKTKFKKKTNSEVVNKKGPLKAVIPLGNMQKRASLAQRMSVHTGNVTPPKSSDSIPSLKIASSTPISNANHNKSNPTASSTPNLGGFKSSREKIQVQQNSKNLLNVAPQTLNSSSKEPMNRSKSNKRMEKTSPQKRPLTPRKSIDINGAEATKLPRFSPRPVRVRNYSMNDLKTAAKSPQTSIGGAKTSSEKKIQRHSTVLSPLKNCNKLAYKTKPMSLISRLGKPASIQTGPEKENYA</sequence>
<accession>A0A232F0T4</accession>
<dbReference type="OrthoDB" id="6747212at2759"/>
<evidence type="ECO:0000313" key="3">
    <source>
        <dbReference type="Proteomes" id="UP000215335"/>
    </source>
</evidence>
<dbReference type="Proteomes" id="UP000215335">
    <property type="component" value="Unassembled WGS sequence"/>
</dbReference>
<feature type="compositionally biased region" description="Basic and acidic residues" evidence="1">
    <location>
        <begin position="540"/>
        <end position="553"/>
    </location>
</feature>
<comment type="caution">
    <text evidence="2">The sequence shown here is derived from an EMBL/GenBank/DDBJ whole genome shotgun (WGS) entry which is preliminary data.</text>
</comment>
<feature type="compositionally biased region" description="Polar residues" evidence="1">
    <location>
        <begin position="527"/>
        <end position="539"/>
    </location>
</feature>
<feature type="compositionally biased region" description="Polar residues" evidence="1">
    <location>
        <begin position="923"/>
        <end position="966"/>
    </location>
</feature>
<feature type="region of interest" description="Disordered" evidence="1">
    <location>
        <begin position="525"/>
        <end position="553"/>
    </location>
</feature>
<organism evidence="2 3">
    <name type="scientific">Trichomalopsis sarcophagae</name>
    <dbReference type="NCBI Taxonomy" id="543379"/>
    <lineage>
        <taxon>Eukaryota</taxon>
        <taxon>Metazoa</taxon>
        <taxon>Ecdysozoa</taxon>
        <taxon>Arthropoda</taxon>
        <taxon>Hexapoda</taxon>
        <taxon>Insecta</taxon>
        <taxon>Pterygota</taxon>
        <taxon>Neoptera</taxon>
        <taxon>Endopterygota</taxon>
        <taxon>Hymenoptera</taxon>
        <taxon>Apocrita</taxon>
        <taxon>Proctotrupomorpha</taxon>
        <taxon>Chalcidoidea</taxon>
        <taxon>Pteromalidae</taxon>
        <taxon>Pteromalinae</taxon>
        <taxon>Trichomalopsis</taxon>
    </lineage>
</organism>
<feature type="compositionally biased region" description="Polar residues" evidence="1">
    <location>
        <begin position="978"/>
        <end position="1000"/>
    </location>
</feature>
<protein>
    <submittedName>
        <fullName evidence="2">Uncharacterized protein</fullName>
    </submittedName>
</protein>
<feature type="region of interest" description="Disordered" evidence="1">
    <location>
        <begin position="413"/>
        <end position="432"/>
    </location>
</feature>
<feature type="compositionally biased region" description="Polar residues" evidence="1">
    <location>
        <begin position="811"/>
        <end position="820"/>
    </location>
</feature>
<evidence type="ECO:0000313" key="2">
    <source>
        <dbReference type="EMBL" id="OXU24179.1"/>
    </source>
</evidence>
<feature type="region of interest" description="Disordered" evidence="1">
    <location>
        <begin position="624"/>
        <end position="713"/>
    </location>
</feature>
<feature type="region of interest" description="Disordered" evidence="1">
    <location>
        <begin position="844"/>
        <end position="1083"/>
    </location>
</feature>
<proteinExistence type="predicted"/>
<evidence type="ECO:0000256" key="1">
    <source>
        <dbReference type="SAM" id="MobiDB-lite"/>
    </source>
</evidence>
<dbReference type="AlphaFoldDB" id="A0A232F0T4"/>
<dbReference type="EMBL" id="NNAY01001377">
    <property type="protein sequence ID" value="OXU24179.1"/>
    <property type="molecule type" value="Genomic_DNA"/>
</dbReference>
<feature type="compositionally biased region" description="Basic and acidic residues" evidence="1">
    <location>
        <begin position="672"/>
        <end position="695"/>
    </location>
</feature>
<feature type="compositionally biased region" description="Polar residues" evidence="1">
    <location>
        <begin position="778"/>
        <end position="803"/>
    </location>
</feature>
<feature type="compositionally biased region" description="Polar residues" evidence="1">
    <location>
        <begin position="1050"/>
        <end position="1066"/>
    </location>
</feature>
<feature type="compositionally biased region" description="Basic and acidic residues" evidence="1">
    <location>
        <begin position="652"/>
        <end position="662"/>
    </location>
</feature>
<feature type="compositionally biased region" description="Basic and acidic residues" evidence="1">
    <location>
        <begin position="414"/>
        <end position="425"/>
    </location>
</feature>
<name>A0A232F0T4_9HYME</name>